<dbReference type="Proteomes" id="UP000000560">
    <property type="component" value="Chromosome VII"/>
</dbReference>
<keyword evidence="4 6" id="KW-0472">Membrane</keyword>
<accession>C8VL18</accession>
<gene>
    <name evidence="8" type="ORF">ANIA_08984</name>
</gene>
<accession>Q5ARU6</accession>
<comment type="similarity">
    <text evidence="5">Belongs to the SAT4 family.</text>
</comment>
<dbReference type="PANTHER" id="PTHR33048">
    <property type="entry name" value="PTH11-LIKE INTEGRAL MEMBRANE PROTEIN (AFU_ORTHOLOGUE AFUA_5G11245)"/>
    <property type="match status" value="1"/>
</dbReference>
<dbReference type="Pfam" id="PF20684">
    <property type="entry name" value="Fung_rhodopsin"/>
    <property type="match status" value="1"/>
</dbReference>
<evidence type="ECO:0000256" key="2">
    <source>
        <dbReference type="ARBA" id="ARBA00022692"/>
    </source>
</evidence>
<organism evidence="8 9">
    <name type="scientific">Emericella nidulans (strain FGSC A4 / ATCC 38163 / CBS 112.46 / NRRL 194 / M139)</name>
    <name type="common">Aspergillus nidulans</name>
    <dbReference type="NCBI Taxonomy" id="227321"/>
    <lineage>
        <taxon>Eukaryota</taxon>
        <taxon>Fungi</taxon>
        <taxon>Dikarya</taxon>
        <taxon>Ascomycota</taxon>
        <taxon>Pezizomycotina</taxon>
        <taxon>Eurotiomycetes</taxon>
        <taxon>Eurotiomycetidae</taxon>
        <taxon>Eurotiales</taxon>
        <taxon>Aspergillaceae</taxon>
        <taxon>Aspergillus</taxon>
        <taxon>Aspergillus subgen. Nidulantes</taxon>
    </lineage>
</organism>
<keyword evidence="2 6" id="KW-0812">Transmembrane</keyword>
<dbReference type="RefSeq" id="XP_682253.1">
    <property type="nucleotide sequence ID" value="XM_677161.1"/>
</dbReference>
<protein>
    <recommendedName>
        <fullName evidence="7">Rhodopsin domain-containing protein</fullName>
    </recommendedName>
</protein>
<name>Q5ARU6_EMENI</name>
<evidence type="ECO:0000256" key="6">
    <source>
        <dbReference type="SAM" id="Phobius"/>
    </source>
</evidence>
<dbReference type="KEGG" id="ani:ANIA_08984"/>
<feature type="transmembrane region" description="Helical" evidence="6">
    <location>
        <begin position="42"/>
        <end position="63"/>
    </location>
</feature>
<feature type="domain" description="Rhodopsin" evidence="7">
    <location>
        <begin position="26"/>
        <end position="220"/>
    </location>
</feature>
<dbReference type="HOGENOM" id="CLU_028200_3_7_1"/>
<keyword evidence="3 6" id="KW-1133">Transmembrane helix</keyword>
<dbReference type="GeneID" id="2868250"/>
<evidence type="ECO:0000313" key="9">
    <source>
        <dbReference type="Proteomes" id="UP000000560"/>
    </source>
</evidence>
<evidence type="ECO:0000256" key="4">
    <source>
        <dbReference type="ARBA" id="ARBA00023136"/>
    </source>
</evidence>
<dbReference type="GO" id="GO:0016020">
    <property type="term" value="C:membrane"/>
    <property type="evidence" value="ECO:0007669"/>
    <property type="project" value="UniProtKB-SubCell"/>
</dbReference>
<dbReference type="InterPro" id="IPR049326">
    <property type="entry name" value="Rhodopsin_dom_fungi"/>
</dbReference>
<dbReference type="InParanoid" id="Q5ARU6"/>
<evidence type="ECO:0000259" key="7">
    <source>
        <dbReference type="Pfam" id="PF20684"/>
    </source>
</evidence>
<dbReference type="PANTHER" id="PTHR33048:SF146">
    <property type="entry name" value="INTEGRAL MEMBRANE PROTEIN"/>
    <property type="match status" value="1"/>
</dbReference>
<reference evidence="9" key="1">
    <citation type="journal article" date="2005" name="Nature">
        <title>Sequencing of Aspergillus nidulans and comparative analysis with A. fumigatus and A. oryzae.</title>
        <authorList>
            <person name="Galagan J.E."/>
            <person name="Calvo S.E."/>
            <person name="Cuomo C."/>
            <person name="Ma L.J."/>
            <person name="Wortman J.R."/>
            <person name="Batzoglou S."/>
            <person name="Lee S.I."/>
            <person name="Basturkmen M."/>
            <person name="Spevak C.C."/>
            <person name="Clutterbuck J."/>
            <person name="Kapitonov V."/>
            <person name="Jurka J."/>
            <person name="Scazzocchio C."/>
            <person name="Farman M."/>
            <person name="Butler J."/>
            <person name="Purcell S."/>
            <person name="Harris S."/>
            <person name="Braus G.H."/>
            <person name="Draht O."/>
            <person name="Busch S."/>
            <person name="D'Enfert C."/>
            <person name="Bouchier C."/>
            <person name="Goldman G.H."/>
            <person name="Bell-Pedersen D."/>
            <person name="Griffiths-Jones S."/>
            <person name="Doonan J.H."/>
            <person name="Yu J."/>
            <person name="Vienken K."/>
            <person name="Pain A."/>
            <person name="Freitag M."/>
            <person name="Selker E.U."/>
            <person name="Archer D.B."/>
            <person name="Penalva M.A."/>
            <person name="Oakley B.R."/>
            <person name="Momany M."/>
            <person name="Tanaka T."/>
            <person name="Kumagai T."/>
            <person name="Asai K."/>
            <person name="Machida M."/>
            <person name="Nierman W.C."/>
            <person name="Denning D.W."/>
            <person name="Caddick M."/>
            <person name="Hynes M."/>
            <person name="Paoletti M."/>
            <person name="Fischer R."/>
            <person name="Miller B."/>
            <person name="Dyer P."/>
            <person name="Sachs M.S."/>
            <person name="Osmani S.A."/>
            <person name="Birren B.W."/>
        </authorList>
    </citation>
    <scope>NUCLEOTIDE SEQUENCE [LARGE SCALE GENOMIC DNA]</scope>
    <source>
        <strain evidence="9">FGSC A4 / ATCC 38163 / CBS 112.46 / NRRL 194 / M139</strain>
    </source>
</reference>
<proteinExistence type="inferred from homology"/>
<sequence>MAGDERVSITAVSWTLGTLSILLVALRLYTRLLITRCRGWDDLFVTIALVNAIICSALTQIAVSHGLGKHEADIPNPNDRISAAKYATIAPSFSVISTVTGKISVVIFLLRLLTLSAKPWHRWFLHSLTLASIAWNILGIVAIIGYCRPTRKIWLPETEGSCMSSRFQLVAGISQSAFNAFADWALALFPAILFRKVQLPLLKKVVVIAVLGSGVLDMARHHEMVYVELRQQPKIWNEQMYLIIICASVPTMPQSLNALLHLCKTYHKYNSSSSRCNLSRPSIREPGVLLKRMQDSSLFDAPAEHAGSQENILACNEGELNTNIGCMIDLTVAQDSDIGDIVLVQGGTN</sequence>
<evidence type="ECO:0000256" key="1">
    <source>
        <dbReference type="ARBA" id="ARBA00004141"/>
    </source>
</evidence>
<evidence type="ECO:0000256" key="5">
    <source>
        <dbReference type="ARBA" id="ARBA00038359"/>
    </source>
</evidence>
<feature type="transmembrane region" description="Helical" evidence="6">
    <location>
        <begin position="12"/>
        <end position="30"/>
    </location>
</feature>
<dbReference type="OMA" id="DITWSWA"/>
<dbReference type="InterPro" id="IPR052337">
    <property type="entry name" value="SAT4-like"/>
</dbReference>
<evidence type="ECO:0000313" key="8">
    <source>
        <dbReference type="EMBL" id="CBF84517.1"/>
    </source>
</evidence>
<dbReference type="OrthoDB" id="3923077at2759"/>
<comment type="subcellular location">
    <subcellularLocation>
        <location evidence="1">Membrane</location>
        <topology evidence="1">Multi-pass membrane protein</topology>
    </subcellularLocation>
</comment>
<feature type="transmembrane region" description="Helical" evidence="6">
    <location>
        <begin position="83"/>
        <end position="111"/>
    </location>
</feature>
<keyword evidence="9" id="KW-1185">Reference proteome</keyword>
<feature type="transmembrane region" description="Helical" evidence="6">
    <location>
        <begin position="123"/>
        <end position="146"/>
    </location>
</feature>
<evidence type="ECO:0000256" key="3">
    <source>
        <dbReference type="ARBA" id="ARBA00022989"/>
    </source>
</evidence>
<dbReference type="EMBL" id="BN001307">
    <property type="protein sequence ID" value="CBF84517.1"/>
    <property type="molecule type" value="Genomic_DNA"/>
</dbReference>
<dbReference type="AlphaFoldDB" id="Q5ARU6"/>
<reference evidence="9" key="2">
    <citation type="journal article" date="2009" name="Fungal Genet. Biol.">
        <title>The 2008 update of the Aspergillus nidulans genome annotation: a community effort.</title>
        <authorList>
            <person name="Wortman J.R."/>
            <person name="Gilsenan J.M."/>
            <person name="Joardar V."/>
            <person name="Deegan J."/>
            <person name="Clutterbuck J."/>
            <person name="Andersen M.R."/>
            <person name="Archer D."/>
            <person name="Bencina M."/>
            <person name="Braus G."/>
            <person name="Coutinho P."/>
            <person name="von Dohren H."/>
            <person name="Doonan J."/>
            <person name="Driessen A.J."/>
            <person name="Durek P."/>
            <person name="Espeso E."/>
            <person name="Fekete E."/>
            <person name="Flipphi M."/>
            <person name="Estrada C.G."/>
            <person name="Geysens S."/>
            <person name="Goldman G."/>
            <person name="de Groot P.W."/>
            <person name="Hansen K."/>
            <person name="Harris S.D."/>
            <person name="Heinekamp T."/>
            <person name="Helmstaedt K."/>
            <person name="Henrissat B."/>
            <person name="Hofmann G."/>
            <person name="Homan T."/>
            <person name="Horio T."/>
            <person name="Horiuchi H."/>
            <person name="James S."/>
            <person name="Jones M."/>
            <person name="Karaffa L."/>
            <person name="Karanyi Z."/>
            <person name="Kato M."/>
            <person name="Keller N."/>
            <person name="Kelly D.E."/>
            <person name="Kiel J.A."/>
            <person name="Kim J.M."/>
            <person name="van der Klei I.J."/>
            <person name="Klis F.M."/>
            <person name="Kovalchuk A."/>
            <person name="Krasevec N."/>
            <person name="Kubicek C.P."/>
            <person name="Liu B."/>
            <person name="Maccabe A."/>
            <person name="Meyer V."/>
            <person name="Mirabito P."/>
            <person name="Miskei M."/>
            <person name="Mos M."/>
            <person name="Mullins J."/>
            <person name="Nelson D.R."/>
            <person name="Nielsen J."/>
            <person name="Oakley B.R."/>
            <person name="Osmani S.A."/>
            <person name="Pakula T."/>
            <person name="Paszewski A."/>
            <person name="Paulsen I."/>
            <person name="Pilsyk S."/>
            <person name="Pocsi I."/>
            <person name="Punt P.J."/>
            <person name="Ram A.F."/>
            <person name="Ren Q."/>
            <person name="Robellet X."/>
            <person name="Robson G."/>
            <person name="Seiboth B."/>
            <person name="van Solingen P."/>
            <person name="Specht T."/>
            <person name="Sun J."/>
            <person name="Taheri-Talesh N."/>
            <person name="Takeshita N."/>
            <person name="Ussery D."/>
            <person name="vanKuyk P.A."/>
            <person name="Visser H."/>
            <person name="van de Vondervoort P.J."/>
            <person name="de Vries R.P."/>
            <person name="Walton J."/>
            <person name="Xiang X."/>
            <person name="Xiong Y."/>
            <person name="Zeng A.P."/>
            <person name="Brandt B.W."/>
            <person name="Cornell M.J."/>
            <person name="van den Hondel C.A."/>
            <person name="Visser J."/>
            <person name="Oliver S.G."/>
            <person name="Turner G."/>
        </authorList>
    </citation>
    <scope>GENOME REANNOTATION</scope>
    <source>
        <strain evidence="9">FGSC A4 / ATCC 38163 / CBS 112.46 / NRRL 194 / M139</strain>
    </source>
</reference>